<dbReference type="Proteomes" id="UP001434883">
    <property type="component" value="Unassembled WGS sequence"/>
</dbReference>
<gene>
    <name evidence="1" type="ORF">XENOCAPTIV_001071</name>
</gene>
<protein>
    <submittedName>
        <fullName evidence="1">Uncharacterized protein</fullName>
    </submittedName>
</protein>
<organism evidence="1 2">
    <name type="scientific">Xenoophorus captivus</name>
    <dbReference type="NCBI Taxonomy" id="1517983"/>
    <lineage>
        <taxon>Eukaryota</taxon>
        <taxon>Metazoa</taxon>
        <taxon>Chordata</taxon>
        <taxon>Craniata</taxon>
        <taxon>Vertebrata</taxon>
        <taxon>Euteleostomi</taxon>
        <taxon>Actinopterygii</taxon>
        <taxon>Neopterygii</taxon>
        <taxon>Teleostei</taxon>
        <taxon>Neoteleostei</taxon>
        <taxon>Acanthomorphata</taxon>
        <taxon>Ovalentaria</taxon>
        <taxon>Atherinomorphae</taxon>
        <taxon>Cyprinodontiformes</taxon>
        <taxon>Goodeidae</taxon>
        <taxon>Xenoophorus</taxon>
    </lineage>
</organism>
<comment type="caution">
    <text evidence="1">The sequence shown here is derived from an EMBL/GenBank/DDBJ whole genome shotgun (WGS) entry which is preliminary data.</text>
</comment>
<accession>A0ABV0S5R9</accession>
<dbReference type="EMBL" id="JAHRIN010068318">
    <property type="protein sequence ID" value="MEQ2215441.1"/>
    <property type="molecule type" value="Genomic_DNA"/>
</dbReference>
<proteinExistence type="predicted"/>
<keyword evidence="2" id="KW-1185">Reference proteome</keyword>
<evidence type="ECO:0000313" key="1">
    <source>
        <dbReference type="EMBL" id="MEQ2215441.1"/>
    </source>
</evidence>
<name>A0ABV0S5R9_9TELE</name>
<sequence length="109" mass="12503">MFGEVKVRLSNWRTVYCQAWLRRHHAQGVSGIVQSLRKNEDAELPSNSSTLISNQQTNSLNFGSNREMIPDTHQSWLLYGQSIKLLKFNSIQIQFKNTLLIPKGNSMLL</sequence>
<reference evidence="1 2" key="1">
    <citation type="submission" date="2021-06" db="EMBL/GenBank/DDBJ databases">
        <authorList>
            <person name="Palmer J.M."/>
        </authorList>
    </citation>
    <scope>NUCLEOTIDE SEQUENCE [LARGE SCALE GENOMIC DNA]</scope>
    <source>
        <strain evidence="1 2">XC_2019</strain>
        <tissue evidence="1">Muscle</tissue>
    </source>
</reference>
<evidence type="ECO:0000313" key="2">
    <source>
        <dbReference type="Proteomes" id="UP001434883"/>
    </source>
</evidence>